<feature type="transmembrane region" description="Helical" evidence="5">
    <location>
        <begin position="142"/>
        <end position="160"/>
    </location>
</feature>
<evidence type="ECO:0000256" key="2">
    <source>
        <dbReference type="ARBA" id="ARBA00022692"/>
    </source>
</evidence>
<dbReference type="RefSeq" id="XP_007804812.1">
    <property type="nucleotide sequence ID" value="XM_007806621.1"/>
</dbReference>
<dbReference type="GeneID" id="19236939"/>
<evidence type="ECO:0000256" key="5">
    <source>
        <dbReference type="SAM" id="Phobius"/>
    </source>
</evidence>
<dbReference type="InterPro" id="IPR007568">
    <property type="entry name" value="RTA1"/>
</dbReference>
<protein>
    <submittedName>
        <fullName evidence="6">Uncharacterized protein</fullName>
    </submittedName>
</protein>
<keyword evidence="2 5" id="KW-0812">Transmembrane</keyword>
<proteinExistence type="predicted"/>
<evidence type="ECO:0000313" key="7">
    <source>
        <dbReference type="Proteomes" id="UP000019373"/>
    </source>
</evidence>
<keyword evidence="4 5" id="KW-0472">Membrane</keyword>
<dbReference type="OrthoDB" id="4521223at2759"/>
<organism evidence="6 7">
    <name type="scientific">Endocarpon pusillum (strain Z07020 / HMAS-L-300199)</name>
    <name type="common">Lichen-forming fungus</name>
    <dbReference type="NCBI Taxonomy" id="1263415"/>
    <lineage>
        <taxon>Eukaryota</taxon>
        <taxon>Fungi</taxon>
        <taxon>Dikarya</taxon>
        <taxon>Ascomycota</taxon>
        <taxon>Pezizomycotina</taxon>
        <taxon>Eurotiomycetes</taxon>
        <taxon>Chaetothyriomycetidae</taxon>
        <taxon>Verrucariales</taxon>
        <taxon>Verrucariaceae</taxon>
        <taxon>Endocarpon</taxon>
    </lineage>
</organism>
<evidence type="ECO:0000313" key="6">
    <source>
        <dbReference type="EMBL" id="ERF69555.1"/>
    </source>
</evidence>
<dbReference type="HOGENOM" id="CLU_1618997_0_0_1"/>
<evidence type="ECO:0000256" key="1">
    <source>
        <dbReference type="ARBA" id="ARBA00004141"/>
    </source>
</evidence>
<dbReference type="Proteomes" id="UP000019373">
    <property type="component" value="Unassembled WGS sequence"/>
</dbReference>
<sequence length="164" mass="17968">MAAIMIFVRSMYSVAEPQAGFGGKLANDEVLSVICERPMVIIASGALTAFHPVFCFVREWRASGKSRDRRKAENIKANKKAGRISLQHLDSSLPSNTRMMNFQHLGRACGDSKSMQRLTLAVLLMLLIITPISLSSLLIPPVVMSLVIINLLVLIAESVARCKS</sequence>
<keyword evidence="3 5" id="KW-1133">Transmembrane helix</keyword>
<keyword evidence="7" id="KW-1185">Reference proteome</keyword>
<comment type="subcellular location">
    <subcellularLocation>
        <location evidence="1">Membrane</location>
        <topology evidence="1">Multi-pass membrane protein</topology>
    </subcellularLocation>
</comment>
<gene>
    <name evidence="6" type="ORF">EPUS_01885</name>
</gene>
<dbReference type="GO" id="GO:0016020">
    <property type="term" value="C:membrane"/>
    <property type="evidence" value="ECO:0007669"/>
    <property type="project" value="UniProtKB-SubCell"/>
</dbReference>
<dbReference type="AlphaFoldDB" id="U1HHB6"/>
<evidence type="ECO:0000256" key="3">
    <source>
        <dbReference type="ARBA" id="ARBA00022989"/>
    </source>
</evidence>
<evidence type="ECO:0000256" key="4">
    <source>
        <dbReference type="ARBA" id="ARBA00023136"/>
    </source>
</evidence>
<dbReference type="Pfam" id="PF04479">
    <property type="entry name" value="RTA1"/>
    <property type="match status" value="1"/>
</dbReference>
<name>U1HHB6_ENDPU</name>
<dbReference type="EMBL" id="KE721402">
    <property type="protein sequence ID" value="ERF69555.1"/>
    <property type="molecule type" value="Genomic_DNA"/>
</dbReference>
<accession>U1HHB6</accession>
<feature type="transmembrane region" description="Helical" evidence="5">
    <location>
        <begin position="118"/>
        <end position="136"/>
    </location>
</feature>
<reference evidence="7" key="1">
    <citation type="journal article" date="2014" name="BMC Genomics">
        <title>Genome characteristics reveal the impact of lichenization on lichen-forming fungus Endocarpon pusillum Hedwig (Verrucariales, Ascomycota).</title>
        <authorList>
            <person name="Wang Y.-Y."/>
            <person name="Liu B."/>
            <person name="Zhang X.-Y."/>
            <person name="Zhou Q.-M."/>
            <person name="Zhang T."/>
            <person name="Li H."/>
            <person name="Yu Y.-F."/>
            <person name="Zhang X.-L."/>
            <person name="Hao X.-Y."/>
            <person name="Wang M."/>
            <person name="Wang L."/>
            <person name="Wei J.-C."/>
        </authorList>
    </citation>
    <scope>NUCLEOTIDE SEQUENCE [LARGE SCALE GENOMIC DNA]</scope>
    <source>
        <strain evidence="7">Z07020 / HMAS-L-300199</strain>
    </source>
</reference>